<keyword evidence="1" id="KW-1133">Transmembrane helix</keyword>
<keyword evidence="1" id="KW-0812">Transmembrane</keyword>
<protein>
    <recommendedName>
        <fullName evidence="6">Adenylate cyclase</fullName>
    </recommendedName>
</protein>
<dbReference type="RefSeq" id="WP_237443153.1">
    <property type="nucleotide sequence ID" value="NZ_CAKLPX010000001.1"/>
</dbReference>
<feature type="transmembrane region" description="Helical" evidence="1">
    <location>
        <begin position="12"/>
        <end position="35"/>
    </location>
</feature>
<dbReference type="PROSITE" id="PS50125">
    <property type="entry name" value="GUANYLATE_CYCLASE_2"/>
    <property type="match status" value="1"/>
</dbReference>
<dbReference type="PROSITE" id="PS50885">
    <property type="entry name" value="HAMP"/>
    <property type="match status" value="1"/>
</dbReference>
<dbReference type="SMART" id="SM00304">
    <property type="entry name" value="HAMP"/>
    <property type="match status" value="1"/>
</dbReference>
<dbReference type="PANTHER" id="PTHR43081">
    <property type="entry name" value="ADENYLATE CYCLASE, TERMINAL-DIFFERENTIATION SPECIFIC-RELATED"/>
    <property type="match status" value="1"/>
</dbReference>
<dbReference type="InterPro" id="IPR003660">
    <property type="entry name" value="HAMP_dom"/>
</dbReference>
<comment type="caution">
    <text evidence="4">The sequence shown here is derived from an EMBL/GenBank/DDBJ whole genome shotgun (WGS) entry which is preliminary data.</text>
</comment>
<dbReference type="SMART" id="SM00044">
    <property type="entry name" value="CYCc"/>
    <property type="match status" value="1"/>
</dbReference>
<feature type="domain" description="HAMP" evidence="3">
    <location>
        <begin position="174"/>
        <end position="227"/>
    </location>
</feature>
<dbReference type="CDD" id="cd06225">
    <property type="entry name" value="HAMP"/>
    <property type="match status" value="1"/>
</dbReference>
<proteinExistence type="predicted"/>
<reference evidence="4" key="1">
    <citation type="submission" date="2021-12" db="EMBL/GenBank/DDBJ databases">
        <authorList>
            <person name="Rodrigo-Torres L."/>
            <person name="Arahal R. D."/>
            <person name="Lucena T."/>
        </authorList>
    </citation>
    <scope>NUCLEOTIDE SEQUENCE</scope>
    <source>
        <strain evidence="4">CECT 8267</strain>
    </source>
</reference>
<dbReference type="SUPFAM" id="SSF158472">
    <property type="entry name" value="HAMP domain-like"/>
    <property type="match status" value="1"/>
</dbReference>
<evidence type="ECO:0000313" key="4">
    <source>
        <dbReference type="EMBL" id="CAH0990468.1"/>
    </source>
</evidence>
<keyword evidence="1" id="KW-0472">Membrane</keyword>
<name>A0ABN8EDC3_9GAMM</name>
<evidence type="ECO:0000259" key="2">
    <source>
        <dbReference type="PROSITE" id="PS50125"/>
    </source>
</evidence>
<evidence type="ECO:0008006" key="6">
    <source>
        <dbReference type="Google" id="ProtNLM"/>
    </source>
</evidence>
<evidence type="ECO:0000313" key="5">
    <source>
        <dbReference type="Proteomes" id="UP000838100"/>
    </source>
</evidence>
<dbReference type="Gene3D" id="6.10.340.10">
    <property type="match status" value="1"/>
</dbReference>
<dbReference type="InterPro" id="IPR001054">
    <property type="entry name" value="A/G_cyclase"/>
</dbReference>
<evidence type="ECO:0000259" key="3">
    <source>
        <dbReference type="PROSITE" id="PS50885"/>
    </source>
</evidence>
<dbReference type="InterPro" id="IPR050697">
    <property type="entry name" value="Adenylyl/Guanylyl_Cyclase_3/4"/>
</dbReference>
<accession>A0ABN8EDC3</accession>
<gene>
    <name evidence="4" type="ORF">SIN8267_00560</name>
</gene>
<dbReference type="Gene3D" id="3.30.70.1230">
    <property type="entry name" value="Nucleotide cyclase"/>
    <property type="match status" value="1"/>
</dbReference>
<sequence>MSAALNNRLSLGIKLAAVIAVLVVGGMSVLGLSVLNKQNQLQDEQLEALGQALASQTAATATEPLFTGDSLSLQLQAEQSIALARIKAVQISSSSGDILAFAGDVNALADAVSAQEHYYFTSDVSFRETSGGRVEILLESNELAKTYEHILRLVLIVGGGVTVAALFIALLIARKINQPINMLLDATEKIGAGDYRVAVPSERRDDEIGQLLSAISDMGQGLYQRDQVETMLGGFVNQDIAKQVISKADAVNIKGERVEATVLFADIVGFTSMSETLTPEQVAELLNEYFSYFAHCSDLYFGTVDKFIGDCVMVVFGAPKANEDHRFNAAACAFLMQRLTQALNHRRRDEGLPEVMLRIGINSGQMLAGVLGGDKKMEYTVVGDSVNLASRLCSEAESGQIIVTEEYKTSLLEPQRVCLNSQKRIKIRGKAVPVQTFEITDIASEYQLTMNTLIDDLLSIRESL</sequence>
<dbReference type="PANTHER" id="PTHR43081:SF1">
    <property type="entry name" value="ADENYLATE CYCLASE, TERMINAL-DIFFERENTIATION SPECIFIC"/>
    <property type="match status" value="1"/>
</dbReference>
<feature type="domain" description="Guanylate cyclase" evidence="2">
    <location>
        <begin position="261"/>
        <end position="393"/>
    </location>
</feature>
<evidence type="ECO:0000256" key="1">
    <source>
        <dbReference type="SAM" id="Phobius"/>
    </source>
</evidence>
<organism evidence="4 5">
    <name type="scientific">Sinobacterium norvegicum</name>
    <dbReference type="NCBI Taxonomy" id="1641715"/>
    <lineage>
        <taxon>Bacteria</taxon>
        <taxon>Pseudomonadati</taxon>
        <taxon>Pseudomonadota</taxon>
        <taxon>Gammaproteobacteria</taxon>
        <taxon>Cellvibrionales</taxon>
        <taxon>Spongiibacteraceae</taxon>
        <taxon>Sinobacterium</taxon>
    </lineage>
</organism>
<dbReference type="CDD" id="cd07302">
    <property type="entry name" value="CHD"/>
    <property type="match status" value="1"/>
</dbReference>
<feature type="transmembrane region" description="Helical" evidence="1">
    <location>
        <begin position="150"/>
        <end position="173"/>
    </location>
</feature>
<dbReference type="SUPFAM" id="SSF55073">
    <property type="entry name" value="Nucleotide cyclase"/>
    <property type="match status" value="1"/>
</dbReference>
<dbReference type="EMBL" id="CAKLPX010000001">
    <property type="protein sequence ID" value="CAH0990468.1"/>
    <property type="molecule type" value="Genomic_DNA"/>
</dbReference>
<dbReference type="Pfam" id="PF00672">
    <property type="entry name" value="HAMP"/>
    <property type="match status" value="1"/>
</dbReference>
<keyword evidence="5" id="KW-1185">Reference proteome</keyword>
<dbReference type="InterPro" id="IPR029787">
    <property type="entry name" value="Nucleotide_cyclase"/>
</dbReference>
<dbReference type="Pfam" id="PF00211">
    <property type="entry name" value="Guanylate_cyc"/>
    <property type="match status" value="1"/>
</dbReference>
<dbReference type="Proteomes" id="UP000838100">
    <property type="component" value="Unassembled WGS sequence"/>
</dbReference>